<organism evidence="10 11">
    <name type="scientific">Streptomyces uncialis</name>
    <dbReference type="NCBI Taxonomy" id="1048205"/>
    <lineage>
        <taxon>Bacteria</taxon>
        <taxon>Bacillati</taxon>
        <taxon>Actinomycetota</taxon>
        <taxon>Actinomycetes</taxon>
        <taxon>Kitasatosporales</taxon>
        <taxon>Streptomycetaceae</taxon>
        <taxon>Streptomyces</taxon>
    </lineage>
</organism>
<dbReference type="PANTHER" id="PTHR43806:SF11">
    <property type="entry name" value="CEREVISIN-RELATED"/>
    <property type="match status" value="1"/>
</dbReference>
<feature type="active site" description="Charge relay system" evidence="5 6">
    <location>
        <position position="250"/>
    </location>
</feature>
<dbReference type="Proteomes" id="UP000186455">
    <property type="component" value="Unassembled WGS sequence"/>
</dbReference>
<dbReference type="PROSITE" id="PS00136">
    <property type="entry name" value="SUBTILASE_ASP"/>
    <property type="match status" value="1"/>
</dbReference>
<dbReference type="AlphaFoldDB" id="A0A1Q4V925"/>
<evidence type="ECO:0000256" key="7">
    <source>
        <dbReference type="RuleBase" id="RU003355"/>
    </source>
</evidence>
<evidence type="ECO:0000256" key="6">
    <source>
        <dbReference type="PROSITE-ProRule" id="PRU01240"/>
    </source>
</evidence>
<keyword evidence="11" id="KW-1185">Reference proteome</keyword>
<evidence type="ECO:0000256" key="2">
    <source>
        <dbReference type="ARBA" id="ARBA00022670"/>
    </source>
</evidence>
<dbReference type="STRING" id="1048205.AB852_15915"/>
<sequence>MALVAGTAVAANAAASPPPDGDAAAPRQRSDDPVWVTLITGDRVGVDARGEVAGFEPAEGRAGVPVHTHTDRGRTYVVPRDARRLIADGRLDRRLFDVTGLSGAQSRKAHRDGLRLIVEYGGAAGPDARRSVRAADGTERDRPLRSLNADAVTGTPRLWDTLTEAGRGGARTTASGISRIWLNGVVKAALERSTGQIGAPQAWRSGWEGQGVRIAVLDTGVDADHPDLSGRVIAARNFSTSPHTTDRNGHGTHVASTAAGSGARSNGTHRGVAPRAGILSGKVLEDNGGGSESAVLAGMEWAVEQGADIVNLSITGDADPAIDPMEAYIDRATAETGVLFVVAAGNAGRNVIGSPGSADAAFTVGAVDRADRLAPFSSRGPRYAGGVVKPDVTAPGVGIVAAAAAGTGAPGSIPGYTAISGTSMATPHVAGAAALLKQKHPDRRAAELRGALASSAADTGHTAYEQGTGRIAVDRALGQTVTPTEVSIGLGEQRWPHGDDTPVTGKLTYRNSGPADAVLDLAVAGHGPGNRPAPAGFFTLGADRVTVPAGGTASVEVTADTRVGGEDGHFAATVTASGAGLTVRSTVSVEREVESYDITFRTIGRDGRPSRDFGALVSSVDSLEPGYHFLSSADGDPVVRLTRGEYVLDAWGPVDPADPTKGFDALVQPKLVIDRARTVTLDARRARPVRITGPDPGAPRAAGGMEYARTGSAGEDIGGFYPGESFATLNVAHLGPPVTDGSLRQGWYGLWRKADRTEYHAASGGRVERLATGYSRVFRPAEFATVKVALGAPAAGKRATLEPSPHLSGGLWGMRGFGVAWPLPDTRTVRLSTGDGVRWSFRFGQLTGDDPGGGDRTEAVLESGPRTYRAGRIHRETFNTAVFGPLLDQGSGFSRRGDQLVPRIPLFSDGRGHSGTSGIGSARTTLYRNGTRIGEIPDALTGGRSVPIGREAGRFTLTTSVLRDTATARVSSRIDAAWTFRAAAAPTDDEVMMPISTVRFSGARVGPDSTAPAGAVQRIPLQVHGAAANGNVRSLTAHASYDGGRTWRELTVTGARATVRNPARGESVTLRARVTDKQGGTASVTVHDAFFGG</sequence>
<dbReference type="InterPro" id="IPR017297">
    <property type="entry name" value="Peptidase_S8A_DPH-A"/>
</dbReference>
<feature type="region of interest" description="Disordered" evidence="8">
    <location>
        <begin position="239"/>
        <end position="272"/>
    </location>
</feature>
<feature type="compositionally biased region" description="Low complexity" evidence="8">
    <location>
        <begin position="1"/>
        <end position="26"/>
    </location>
</feature>
<dbReference type="Gene3D" id="3.40.50.200">
    <property type="entry name" value="Peptidase S8/S53 domain"/>
    <property type="match status" value="1"/>
</dbReference>
<keyword evidence="3 6" id="KW-0378">Hydrolase</keyword>
<dbReference type="InterPro" id="IPR036852">
    <property type="entry name" value="Peptidase_S8/S53_dom_sf"/>
</dbReference>
<dbReference type="InterPro" id="IPR023828">
    <property type="entry name" value="Peptidase_S8_Ser-AS"/>
</dbReference>
<evidence type="ECO:0000259" key="9">
    <source>
        <dbReference type="Pfam" id="PF00082"/>
    </source>
</evidence>
<accession>A0A1Q4V925</accession>
<reference evidence="10 11" key="1">
    <citation type="submission" date="2015-06" db="EMBL/GenBank/DDBJ databases">
        <title>Cloning and characterization of the uncialamcin biosynthetic gene cluster.</title>
        <authorList>
            <person name="Yan X."/>
            <person name="Huang T."/>
            <person name="Ge H."/>
            <person name="Shen B."/>
        </authorList>
    </citation>
    <scope>NUCLEOTIDE SEQUENCE [LARGE SCALE GENOMIC DNA]</scope>
    <source>
        <strain evidence="10 11">DCA2648</strain>
    </source>
</reference>
<evidence type="ECO:0000256" key="8">
    <source>
        <dbReference type="SAM" id="MobiDB-lite"/>
    </source>
</evidence>
<protein>
    <recommendedName>
        <fullName evidence="9">Peptidase S8/S53 domain-containing protein</fullName>
    </recommendedName>
</protein>
<dbReference type="PROSITE" id="PS51892">
    <property type="entry name" value="SUBTILASE"/>
    <property type="match status" value="1"/>
</dbReference>
<dbReference type="EMBL" id="LFBV01000003">
    <property type="protein sequence ID" value="OKH94315.1"/>
    <property type="molecule type" value="Genomic_DNA"/>
</dbReference>
<gene>
    <name evidence="10" type="ORF">AB852_15915</name>
</gene>
<evidence type="ECO:0000313" key="10">
    <source>
        <dbReference type="EMBL" id="OKH94315.1"/>
    </source>
</evidence>
<comment type="caution">
    <text evidence="10">The sequence shown here is derived from an EMBL/GenBank/DDBJ whole genome shotgun (WGS) entry which is preliminary data.</text>
</comment>
<evidence type="ECO:0000256" key="1">
    <source>
        <dbReference type="ARBA" id="ARBA00011073"/>
    </source>
</evidence>
<dbReference type="Pfam" id="PF00082">
    <property type="entry name" value="Peptidase_S8"/>
    <property type="match status" value="1"/>
</dbReference>
<dbReference type="InterPro" id="IPR023827">
    <property type="entry name" value="Peptidase_S8_Asp-AS"/>
</dbReference>
<feature type="active site" description="Charge relay system" evidence="5 6">
    <location>
        <position position="423"/>
    </location>
</feature>
<dbReference type="PROSITE" id="PS00138">
    <property type="entry name" value="SUBTILASE_SER"/>
    <property type="match status" value="1"/>
</dbReference>
<dbReference type="PROSITE" id="PS00137">
    <property type="entry name" value="SUBTILASE_HIS"/>
    <property type="match status" value="1"/>
</dbReference>
<dbReference type="PANTHER" id="PTHR43806">
    <property type="entry name" value="PEPTIDASE S8"/>
    <property type="match status" value="1"/>
</dbReference>
<dbReference type="PRINTS" id="PR00723">
    <property type="entry name" value="SUBTILISIN"/>
</dbReference>
<dbReference type="SUPFAM" id="SSF52743">
    <property type="entry name" value="Subtilisin-like"/>
    <property type="match status" value="1"/>
</dbReference>
<dbReference type="GO" id="GO:0004252">
    <property type="term" value="F:serine-type endopeptidase activity"/>
    <property type="evidence" value="ECO:0007669"/>
    <property type="project" value="UniProtKB-UniRule"/>
</dbReference>
<feature type="compositionally biased region" description="Polar residues" evidence="8">
    <location>
        <begin position="254"/>
        <end position="268"/>
    </location>
</feature>
<keyword evidence="4 6" id="KW-0720">Serine protease</keyword>
<keyword evidence="2 6" id="KW-0645">Protease</keyword>
<dbReference type="InterPro" id="IPR000209">
    <property type="entry name" value="Peptidase_S8/S53_dom"/>
</dbReference>
<dbReference type="InterPro" id="IPR050131">
    <property type="entry name" value="Peptidase_S8_subtilisin-like"/>
</dbReference>
<evidence type="ECO:0000256" key="4">
    <source>
        <dbReference type="ARBA" id="ARBA00022825"/>
    </source>
</evidence>
<name>A0A1Q4V925_9ACTN</name>
<evidence type="ECO:0000313" key="11">
    <source>
        <dbReference type="Proteomes" id="UP000186455"/>
    </source>
</evidence>
<evidence type="ECO:0000256" key="5">
    <source>
        <dbReference type="PIRSR" id="PIRSR615500-1"/>
    </source>
</evidence>
<feature type="active site" description="Charge relay system" evidence="5 6">
    <location>
        <position position="218"/>
    </location>
</feature>
<dbReference type="PIRSF" id="PIRSF037854">
    <property type="entry name" value="Dihydropyridine_esterase"/>
    <property type="match status" value="1"/>
</dbReference>
<feature type="domain" description="Peptidase S8/S53" evidence="9">
    <location>
        <begin position="209"/>
        <end position="469"/>
    </location>
</feature>
<dbReference type="InterPro" id="IPR022398">
    <property type="entry name" value="Peptidase_S8_His-AS"/>
</dbReference>
<comment type="similarity">
    <text evidence="1 6 7">Belongs to the peptidase S8 family.</text>
</comment>
<proteinExistence type="inferred from homology"/>
<evidence type="ECO:0000256" key="3">
    <source>
        <dbReference type="ARBA" id="ARBA00022801"/>
    </source>
</evidence>
<dbReference type="InterPro" id="IPR015500">
    <property type="entry name" value="Peptidase_S8_subtilisin-rel"/>
</dbReference>
<dbReference type="GO" id="GO:0006508">
    <property type="term" value="P:proteolysis"/>
    <property type="evidence" value="ECO:0007669"/>
    <property type="project" value="UniProtKB-KW"/>
</dbReference>
<feature type="region of interest" description="Disordered" evidence="8">
    <location>
        <begin position="1"/>
        <end position="31"/>
    </location>
</feature>